<dbReference type="InterPro" id="IPR015943">
    <property type="entry name" value="WD40/YVTN_repeat-like_dom_sf"/>
</dbReference>
<evidence type="ECO:0000256" key="3">
    <source>
        <dbReference type="ARBA" id="ARBA00038394"/>
    </source>
</evidence>
<dbReference type="EMBL" id="RCSS01000374">
    <property type="protein sequence ID" value="RVD91899.1"/>
    <property type="molecule type" value="Genomic_DNA"/>
</dbReference>
<keyword evidence="1" id="KW-0853">WD repeat</keyword>
<dbReference type="PANTHER" id="PTHR19877:SF1">
    <property type="entry name" value="EUKARYOTIC TRANSLATION INITIATION FACTOR 3 SUBUNIT I"/>
    <property type="match status" value="1"/>
</dbReference>
<accession>A0A437ALF4</accession>
<evidence type="ECO:0000313" key="6">
    <source>
        <dbReference type="Proteomes" id="UP000282876"/>
    </source>
</evidence>
<dbReference type="STRING" id="291195.A0A437ALF4"/>
<dbReference type="AlphaFoldDB" id="A0A437ALF4"/>
<dbReference type="GO" id="GO:0003723">
    <property type="term" value="F:RNA binding"/>
    <property type="evidence" value="ECO:0007669"/>
    <property type="project" value="TreeGrafter"/>
</dbReference>
<keyword evidence="5" id="KW-0648">Protein biosynthesis</keyword>
<proteinExistence type="inferred from homology"/>
<evidence type="ECO:0000313" key="5">
    <source>
        <dbReference type="EMBL" id="RVD91899.1"/>
    </source>
</evidence>
<evidence type="ECO:0000256" key="1">
    <source>
        <dbReference type="ARBA" id="ARBA00022574"/>
    </source>
</evidence>
<reference evidence="5 6" key="1">
    <citation type="submission" date="2018-10" db="EMBL/GenBank/DDBJ databases">
        <title>Draft genome sequence of the microsporidian Tubulinosema ratisbonensis.</title>
        <authorList>
            <person name="Polonais V."/>
            <person name="Peyretaillade E."/>
            <person name="Niehus S."/>
            <person name="Wawrzyniak I."/>
            <person name="Franchet A."/>
            <person name="Gaspin C."/>
            <person name="Reichstadt M."/>
            <person name="Belser C."/>
            <person name="Labadie K."/>
            <person name="Delbac F."/>
            <person name="Ferrandon D."/>
        </authorList>
    </citation>
    <scope>NUCLEOTIDE SEQUENCE [LARGE SCALE GENOMIC DNA]</scope>
    <source>
        <strain evidence="5 6">Franzen</strain>
    </source>
</reference>
<dbReference type="GO" id="GO:0071541">
    <property type="term" value="C:eukaryotic translation initiation factor 3 complex, eIF3m"/>
    <property type="evidence" value="ECO:0007669"/>
    <property type="project" value="TreeGrafter"/>
</dbReference>
<dbReference type="SUPFAM" id="SSF50978">
    <property type="entry name" value="WD40 repeat-like"/>
    <property type="match status" value="1"/>
</dbReference>
<dbReference type="VEuPathDB" id="MicrosporidiaDB:TUBRATIS_16190"/>
<gene>
    <name evidence="5" type="ORF">TUBRATIS_16190</name>
</gene>
<dbReference type="InterPro" id="IPR036322">
    <property type="entry name" value="WD40_repeat_dom_sf"/>
</dbReference>
<protein>
    <recommendedName>
        <fullName evidence="4">Serine-threonine kinase receptor-associated protein</fullName>
    </recommendedName>
</protein>
<evidence type="ECO:0000256" key="4">
    <source>
        <dbReference type="ARBA" id="ARBA00040390"/>
    </source>
</evidence>
<dbReference type="OrthoDB" id="24966at2759"/>
<dbReference type="InterPro" id="IPR001680">
    <property type="entry name" value="WD40_rpt"/>
</dbReference>
<dbReference type="Gene3D" id="2.130.10.10">
    <property type="entry name" value="YVTN repeat-like/Quinoprotein amine dehydrogenase"/>
    <property type="match status" value="1"/>
</dbReference>
<keyword evidence="6" id="KW-1185">Reference proteome</keyword>
<comment type="similarity">
    <text evidence="3">Belongs to the WD repeat STRAP family.</text>
</comment>
<evidence type="ECO:0000256" key="2">
    <source>
        <dbReference type="ARBA" id="ARBA00022737"/>
    </source>
</evidence>
<dbReference type="SMART" id="SM00320">
    <property type="entry name" value="WD40"/>
    <property type="match status" value="4"/>
</dbReference>
<organism evidence="5 6">
    <name type="scientific">Tubulinosema ratisbonensis</name>
    <dbReference type="NCBI Taxonomy" id="291195"/>
    <lineage>
        <taxon>Eukaryota</taxon>
        <taxon>Fungi</taxon>
        <taxon>Fungi incertae sedis</taxon>
        <taxon>Microsporidia</taxon>
        <taxon>Tubulinosematoidea</taxon>
        <taxon>Tubulinosematidae</taxon>
        <taxon>Tubulinosema</taxon>
    </lineage>
</organism>
<dbReference type="GO" id="GO:0003743">
    <property type="term" value="F:translation initiation factor activity"/>
    <property type="evidence" value="ECO:0007669"/>
    <property type="project" value="UniProtKB-KW"/>
</dbReference>
<keyword evidence="2" id="KW-0677">Repeat</keyword>
<dbReference type="GO" id="GO:0002183">
    <property type="term" value="P:cytoplasmic translational initiation"/>
    <property type="evidence" value="ECO:0007669"/>
    <property type="project" value="TreeGrafter"/>
</dbReference>
<dbReference type="PANTHER" id="PTHR19877">
    <property type="entry name" value="EUKARYOTIC TRANSLATION INITIATION FACTOR 3 SUBUNIT I"/>
    <property type="match status" value="1"/>
</dbReference>
<name>A0A437ALF4_9MICR</name>
<keyword evidence="5" id="KW-0396">Initiation factor</keyword>
<comment type="caution">
    <text evidence="5">The sequence shown here is derived from an EMBL/GenBank/DDBJ whole genome shotgun (WGS) entry which is preliminary data.</text>
</comment>
<sequence length="329" mass="36847">MEVISYITNDTPFLYTLIHHSKPIVDLQFNRDGDLLFTASKAPELFLCNIKGEVINTYKGLNGAITSLTISKDSKMVCTSSADQSYLVHEVESNKVILHNSVSSIPKHVFFSYLQNELVVTCDDSYNQKPCILIPDLRTKEISFKFETEFSPTASLLEISGTKLVFSDVKGNISCVDRRNGNLINKKEVHSTKINKIRPSFCNTFFITASNDTHSKIIDFDLSVKRTFSYDEPLNDACIFNTNDKIICAGGISARDAALFRGKKTFEVSFYDIVTENLIGSYSPHFGTINAIDVHPSSKIFCSGGEDASISLMKFDNDFYEAEYTELDD</sequence>
<dbReference type="Proteomes" id="UP000282876">
    <property type="component" value="Unassembled WGS sequence"/>
</dbReference>
<dbReference type="Pfam" id="PF00400">
    <property type="entry name" value="WD40"/>
    <property type="match status" value="3"/>
</dbReference>